<evidence type="ECO:0000313" key="2">
    <source>
        <dbReference type="EMBL" id="HJG14034.1"/>
    </source>
</evidence>
<dbReference type="CDD" id="cd00093">
    <property type="entry name" value="HTH_XRE"/>
    <property type="match status" value="1"/>
</dbReference>
<dbReference type="Pfam" id="PF01381">
    <property type="entry name" value="HTH_3"/>
    <property type="match status" value="1"/>
</dbReference>
<dbReference type="EMBL" id="DYVL01000210">
    <property type="protein sequence ID" value="HJG14034.1"/>
    <property type="molecule type" value="Genomic_DNA"/>
</dbReference>
<reference evidence="2" key="1">
    <citation type="journal article" date="2021" name="PeerJ">
        <title>Extensive microbial diversity within the chicken gut microbiome revealed by metagenomics and culture.</title>
        <authorList>
            <person name="Gilroy R."/>
            <person name="Ravi A."/>
            <person name="Getino M."/>
            <person name="Pursley I."/>
            <person name="Horton D.L."/>
            <person name="Alikhan N.F."/>
            <person name="Baker D."/>
            <person name="Gharbi K."/>
            <person name="Hall N."/>
            <person name="Watson M."/>
            <person name="Adriaenssens E.M."/>
            <person name="Foster-Nyarko E."/>
            <person name="Jarju S."/>
            <person name="Secka A."/>
            <person name="Antonio M."/>
            <person name="Oren A."/>
            <person name="Chaudhuri R.R."/>
            <person name="La Ragione R."/>
            <person name="Hildebrand F."/>
            <person name="Pallen M.J."/>
        </authorList>
    </citation>
    <scope>NUCLEOTIDE SEQUENCE</scope>
    <source>
        <strain evidence="2">CHK154-13316</strain>
    </source>
</reference>
<feature type="domain" description="HTH cro/C1-type" evidence="1">
    <location>
        <begin position="82"/>
        <end position="137"/>
    </location>
</feature>
<protein>
    <submittedName>
        <fullName evidence="2">Helix-turn-helix domain-containing protein</fullName>
    </submittedName>
</protein>
<dbReference type="Gene3D" id="1.10.260.40">
    <property type="entry name" value="lambda repressor-like DNA-binding domains"/>
    <property type="match status" value="1"/>
</dbReference>
<dbReference type="SUPFAM" id="SSF47413">
    <property type="entry name" value="lambda repressor-like DNA-binding domains"/>
    <property type="match status" value="1"/>
</dbReference>
<dbReference type="GO" id="GO:0003677">
    <property type="term" value="F:DNA binding"/>
    <property type="evidence" value="ECO:0007669"/>
    <property type="project" value="InterPro"/>
</dbReference>
<dbReference type="RefSeq" id="WP_242398479.1">
    <property type="nucleotide sequence ID" value="NZ_CAKOCS010000029.1"/>
</dbReference>
<gene>
    <name evidence="2" type="ORF">K8V07_19170</name>
</gene>
<sequence>MIKNKIQYNEALNQLRFIEESIDDLEKVLSKETYNPQLKLQKNVFIKQRNKLHKAINKYEDLINGKGPLIFNSFYDDMNEAIISYRIASKITQKELAERMYIQQQQIQRYEQKDYLNVDFERILQLLDVLNVQLILKKERGNTLLKRTSDMDRINEIVKYNKYILEIEETNE</sequence>
<dbReference type="InterPro" id="IPR010982">
    <property type="entry name" value="Lambda_DNA-bd_dom_sf"/>
</dbReference>
<proteinExistence type="predicted"/>
<evidence type="ECO:0000259" key="1">
    <source>
        <dbReference type="PROSITE" id="PS50943"/>
    </source>
</evidence>
<evidence type="ECO:0000313" key="3">
    <source>
        <dbReference type="Proteomes" id="UP000747074"/>
    </source>
</evidence>
<dbReference type="Proteomes" id="UP000747074">
    <property type="component" value="Unassembled WGS sequence"/>
</dbReference>
<dbReference type="SMART" id="SM00530">
    <property type="entry name" value="HTH_XRE"/>
    <property type="match status" value="1"/>
</dbReference>
<reference evidence="2" key="2">
    <citation type="submission" date="2021-09" db="EMBL/GenBank/DDBJ databases">
        <authorList>
            <person name="Gilroy R."/>
        </authorList>
    </citation>
    <scope>NUCLEOTIDE SEQUENCE</scope>
    <source>
        <strain evidence="2">CHK154-13316</strain>
    </source>
</reference>
<dbReference type="PROSITE" id="PS50943">
    <property type="entry name" value="HTH_CROC1"/>
    <property type="match status" value="1"/>
</dbReference>
<dbReference type="InterPro" id="IPR001387">
    <property type="entry name" value="Cro/C1-type_HTH"/>
</dbReference>
<dbReference type="AlphaFoldDB" id="A0A921LKE8"/>
<accession>A0A921LKE8</accession>
<organism evidence="2 3">
    <name type="scientific">Bacteroides xylanisolvens</name>
    <dbReference type="NCBI Taxonomy" id="371601"/>
    <lineage>
        <taxon>Bacteria</taxon>
        <taxon>Pseudomonadati</taxon>
        <taxon>Bacteroidota</taxon>
        <taxon>Bacteroidia</taxon>
        <taxon>Bacteroidales</taxon>
        <taxon>Bacteroidaceae</taxon>
        <taxon>Bacteroides</taxon>
    </lineage>
</organism>
<comment type="caution">
    <text evidence="2">The sequence shown here is derived from an EMBL/GenBank/DDBJ whole genome shotgun (WGS) entry which is preliminary data.</text>
</comment>
<name>A0A921LKE8_9BACE</name>